<accession>A0ABW2ZBT0</accession>
<dbReference type="EMBL" id="JBHTIC010000008">
    <property type="protein sequence ID" value="MFD0762479.1"/>
    <property type="molecule type" value="Genomic_DNA"/>
</dbReference>
<dbReference type="PANTHER" id="PTHR30273:SF2">
    <property type="entry name" value="PROTEIN FECR"/>
    <property type="match status" value="1"/>
</dbReference>
<name>A0ABW2ZBT0_9FLAO</name>
<dbReference type="RefSeq" id="WP_298263146.1">
    <property type="nucleotide sequence ID" value="NZ_JBHTIC010000008.1"/>
</dbReference>
<evidence type="ECO:0000259" key="2">
    <source>
        <dbReference type="Pfam" id="PF04773"/>
    </source>
</evidence>
<dbReference type="Gene3D" id="2.60.120.1440">
    <property type="match status" value="1"/>
</dbReference>
<dbReference type="InterPro" id="IPR012373">
    <property type="entry name" value="Ferrdict_sens_TM"/>
</dbReference>
<dbReference type="InterPro" id="IPR032508">
    <property type="entry name" value="FecR_C"/>
</dbReference>
<comment type="caution">
    <text evidence="4">The sequence shown here is derived from an EMBL/GenBank/DDBJ whole genome shotgun (WGS) entry which is preliminary data.</text>
</comment>
<feature type="transmembrane region" description="Helical" evidence="1">
    <location>
        <begin position="82"/>
        <end position="100"/>
    </location>
</feature>
<evidence type="ECO:0000313" key="4">
    <source>
        <dbReference type="EMBL" id="MFD0762479.1"/>
    </source>
</evidence>
<protein>
    <submittedName>
        <fullName evidence="4">FecR family protein</fullName>
    </submittedName>
</protein>
<dbReference type="Proteomes" id="UP001597032">
    <property type="component" value="Unassembled WGS sequence"/>
</dbReference>
<reference evidence="5" key="1">
    <citation type="journal article" date="2019" name="Int. J. Syst. Evol. Microbiol.">
        <title>The Global Catalogue of Microorganisms (GCM) 10K type strain sequencing project: providing services to taxonomists for standard genome sequencing and annotation.</title>
        <authorList>
            <consortium name="The Broad Institute Genomics Platform"/>
            <consortium name="The Broad Institute Genome Sequencing Center for Infectious Disease"/>
            <person name="Wu L."/>
            <person name="Ma J."/>
        </authorList>
    </citation>
    <scope>NUCLEOTIDE SEQUENCE [LARGE SCALE GENOMIC DNA]</scope>
    <source>
        <strain evidence="5">CCUG 60022</strain>
    </source>
</reference>
<dbReference type="Pfam" id="PF16344">
    <property type="entry name" value="FecR_C"/>
    <property type="match status" value="1"/>
</dbReference>
<keyword evidence="5" id="KW-1185">Reference proteome</keyword>
<organism evidence="4 5">
    <name type="scientific">Lutibacter aestuarii</name>
    <dbReference type="NCBI Taxonomy" id="861111"/>
    <lineage>
        <taxon>Bacteria</taxon>
        <taxon>Pseudomonadati</taxon>
        <taxon>Bacteroidota</taxon>
        <taxon>Flavobacteriia</taxon>
        <taxon>Flavobacteriales</taxon>
        <taxon>Flavobacteriaceae</taxon>
        <taxon>Lutibacter</taxon>
    </lineage>
</organism>
<dbReference type="Gene3D" id="3.55.50.30">
    <property type="match status" value="1"/>
</dbReference>
<feature type="domain" description="Protein FecR C-terminal" evidence="3">
    <location>
        <begin position="324"/>
        <end position="391"/>
    </location>
</feature>
<sequence>MNTKQKTYLLQLIDKFQKGTASNEEISYLTNFYLSHQNSKEWPIEIKNKEIIKEIIFNNIKSSTYSQSNKKSKIRFLGIKNLLKYAAVLIGVLFVTIYFFDNELFLKNEISSNKIIEPGKDKAILTLEDGTNVALEKGKTYATENIKSNGEELVYDSEKKENNNHKLTDEASNQPIAYNYLTIPRGGQFYLVLTDGTKVWLNSDTKLKYPVSFTAGTSREVELVYGEAYFEVSPSTLHNGDSFVVISKMQQIEVLGTEFNVKAYKDETISYTTLVEGKVALLVDNSKEFLVPNQQAKVAINTKEIIDILNVDVDDEISWKEGVFSFKHKTLKEIMKVLERWYDVEINFSNSNIEEVKFVGVLSKKQPLDDILTIIKNTNTISDYEINNKIIMLK</sequence>
<feature type="domain" description="FecR protein" evidence="2">
    <location>
        <begin position="184"/>
        <end position="279"/>
    </location>
</feature>
<dbReference type="PANTHER" id="PTHR30273">
    <property type="entry name" value="PERIPLASMIC SIGNAL SENSOR AND SIGMA FACTOR ACTIVATOR FECR-RELATED"/>
    <property type="match status" value="1"/>
</dbReference>
<keyword evidence="1" id="KW-0472">Membrane</keyword>
<evidence type="ECO:0000313" key="5">
    <source>
        <dbReference type="Proteomes" id="UP001597032"/>
    </source>
</evidence>
<dbReference type="InterPro" id="IPR006860">
    <property type="entry name" value="FecR"/>
</dbReference>
<dbReference type="Pfam" id="PF04773">
    <property type="entry name" value="FecR"/>
    <property type="match status" value="1"/>
</dbReference>
<gene>
    <name evidence="4" type="ORF">ACFQZW_10330</name>
</gene>
<evidence type="ECO:0000259" key="3">
    <source>
        <dbReference type="Pfam" id="PF16344"/>
    </source>
</evidence>
<proteinExistence type="predicted"/>
<evidence type="ECO:0000256" key="1">
    <source>
        <dbReference type="SAM" id="Phobius"/>
    </source>
</evidence>
<keyword evidence="1" id="KW-1133">Transmembrane helix</keyword>
<keyword evidence="1" id="KW-0812">Transmembrane</keyword>